<proteinExistence type="predicted"/>
<reference evidence="1 2" key="1">
    <citation type="submission" date="2022-10" db="EMBL/GenBank/DDBJ databases">
        <title>Identification of biosynthetic pathway for the production of the potent trypsin inhibitor radiosumin.</title>
        <authorList>
            <person name="Fewer D.P."/>
            <person name="Delbaje E."/>
            <person name="Ouyang X."/>
            <person name="Agostino P.D."/>
            <person name="Wahlsten M."/>
            <person name="Jokela J."/>
            <person name="Permi P."/>
            <person name="Haapaniemi E."/>
            <person name="Koistinen H."/>
        </authorList>
    </citation>
    <scope>NUCLEOTIDE SEQUENCE [LARGE SCALE GENOMIC DNA]</scope>
    <source>
        <strain evidence="1 2">NIES-515</strain>
    </source>
</reference>
<accession>A0ABT3AZD8</accession>
<name>A0ABT3AZD8_9CYAN</name>
<dbReference type="Proteomes" id="UP001526143">
    <property type="component" value="Unassembled WGS sequence"/>
</dbReference>
<organism evidence="1 2">
    <name type="scientific">Plectonema radiosum NIES-515</name>
    <dbReference type="NCBI Taxonomy" id="2986073"/>
    <lineage>
        <taxon>Bacteria</taxon>
        <taxon>Bacillati</taxon>
        <taxon>Cyanobacteriota</taxon>
        <taxon>Cyanophyceae</taxon>
        <taxon>Oscillatoriophycideae</taxon>
        <taxon>Oscillatoriales</taxon>
        <taxon>Microcoleaceae</taxon>
        <taxon>Plectonema</taxon>
    </lineage>
</organism>
<gene>
    <name evidence="1" type="ORF">OGM63_13385</name>
</gene>
<dbReference type="RefSeq" id="WP_263746072.1">
    <property type="nucleotide sequence ID" value="NZ_JAOWRF010000196.1"/>
</dbReference>
<protein>
    <recommendedName>
        <fullName evidence="3">Ribbon-helix-helix protein CopG domain-containing protein</fullName>
    </recommendedName>
</protein>
<evidence type="ECO:0008006" key="3">
    <source>
        <dbReference type="Google" id="ProtNLM"/>
    </source>
</evidence>
<sequence>METKTITIRVDAEVAQAYESASEEEKRKLDVLLNLKLREVTRNKRPIEEIMDEISHNAHNRGLTPEILDSILNEP</sequence>
<evidence type="ECO:0000313" key="1">
    <source>
        <dbReference type="EMBL" id="MCV3214493.1"/>
    </source>
</evidence>
<comment type="caution">
    <text evidence="1">The sequence shown here is derived from an EMBL/GenBank/DDBJ whole genome shotgun (WGS) entry which is preliminary data.</text>
</comment>
<dbReference type="EMBL" id="JAOWRF010000196">
    <property type="protein sequence ID" value="MCV3214493.1"/>
    <property type="molecule type" value="Genomic_DNA"/>
</dbReference>
<evidence type="ECO:0000313" key="2">
    <source>
        <dbReference type="Proteomes" id="UP001526143"/>
    </source>
</evidence>
<keyword evidence="2" id="KW-1185">Reference proteome</keyword>